<keyword evidence="2" id="KW-0812">Transmembrane</keyword>
<comment type="caution">
    <text evidence="3">The sequence shown here is derived from an EMBL/GenBank/DDBJ whole genome shotgun (WGS) entry which is preliminary data.</text>
</comment>
<keyword evidence="2" id="KW-0472">Membrane</keyword>
<accession>A0A831TFA7</accession>
<organism evidence="3">
    <name type="scientific">Thermorudis peleae</name>
    <dbReference type="NCBI Taxonomy" id="1382356"/>
    <lineage>
        <taxon>Bacteria</taxon>
        <taxon>Pseudomonadati</taxon>
        <taxon>Thermomicrobiota</taxon>
        <taxon>Thermomicrobia</taxon>
        <taxon>Thermomicrobia incertae sedis</taxon>
        <taxon>Thermorudis</taxon>
    </lineage>
</organism>
<evidence type="ECO:0000313" key="3">
    <source>
        <dbReference type="EMBL" id="HEG91291.1"/>
    </source>
</evidence>
<sequence>MYCPYCGTRQSPGRRCIACGASFARLPPNRQPRSTTIAQRSRPGTRWERRGGIGGRALGCLMTLVVATLILIALAAFLTSETGSPTTGPPAEQSPPPSPSLTPESRPADTTPTSGSEQVVITEEELNREIAENPRAFGPARDVRAEIDPSGITMRFTAYGLGGAFRARPVARDGTIELEDARVDGPLGLVVDAGELRSRLTTELQRRLAAEGVTVEDVTLEQNQLVVTVSRA</sequence>
<reference evidence="3" key="1">
    <citation type="journal article" date="2020" name="mSystems">
        <title>Genome- and Community-Level Interaction Insights into Carbon Utilization and Element Cycling Functions of Hydrothermarchaeota in Hydrothermal Sediment.</title>
        <authorList>
            <person name="Zhou Z."/>
            <person name="Liu Y."/>
            <person name="Xu W."/>
            <person name="Pan J."/>
            <person name="Luo Z.H."/>
            <person name="Li M."/>
        </authorList>
    </citation>
    <scope>NUCLEOTIDE SEQUENCE [LARGE SCALE GENOMIC DNA]</scope>
    <source>
        <strain evidence="3">SpSt-210</strain>
    </source>
</reference>
<feature type="compositionally biased region" description="Polar residues" evidence="1">
    <location>
        <begin position="108"/>
        <end position="118"/>
    </location>
</feature>
<feature type="compositionally biased region" description="Low complexity" evidence="1">
    <location>
        <begin position="82"/>
        <end position="91"/>
    </location>
</feature>
<name>A0A831TFA7_9BACT</name>
<protein>
    <submittedName>
        <fullName evidence="3">Uncharacterized protein</fullName>
    </submittedName>
</protein>
<evidence type="ECO:0000256" key="1">
    <source>
        <dbReference type="SAM" id="MobiDB-lite"/>
    </source>
</evidence>
<keyword evidence="2" id="KW-1133">Transmembrane helix</keyword>
<dbReference type="InterPro" id="IPR021373">
    <property type="entry name" value="DUF2993"/>
</dbReference>
<feature type="region of interest" description="Disordered" evidence="1">
    <location>
        <begin position="82"/>
        <end position="118"/>
    </location>
</feature>
<dbReference type="EMBL" id="DSIY01000184">
    <property type="protein sequence ID" value="HEG91291.1"/>
    <property type="molecule type" value="Genomic_DNA"/>
</dbReference>
<evidence type="ECO:0000256" key="2">
    <source>
        <dbReference type="SAM" id="Phobius"/>
    </source>
</evidence>
<gene>
    <name evidence="3" type="ORF">ENP34_07605</name>
</gene>
<feature type="region of interest" description="Disordered" evidence="1">
    <location>
        <begin position="28"/>
        <end position="52"/>
    </location>
</feature>
<dbReference type="AlphaFoldDB" id="A0A831TFA7"/>
<feature type="transmembrane region" description="Helical" evidence="2">
    <location>
        <begin position="57"/>
        <end position="78"/>
    </location>
</feature>
<dbReference type="Pfam" id="PF11209">
    <property type="entry name" value="LmeA"/>
    <property type="match status" value="1"/>
</dbReference>
<proteinExistence type="predicted"/>